<evidence type="ECO:0000256" key="1">
    <source>
        <dbReference type="ARBA" id="ARBA00002869"/>
    </source>
</evidence>
<name>A0A9X1YFA8_9PROT</name>
<evidence type="ECO:0000256" key="4">
    <source>
        <dbReference type="ARBA" id="ARBA00012655"/>
    </source>
</evidence>
<organism evidence="12 13">
    <name type="scientific">Roseomonas acroporae</name>
    <dbReference type="NCBI Taxonomy" id="2937791"/>
    <lineage>
        <taxon>Bacteria</taxon>
        <taxon>Pseudomonadati</taxon>
        <taxon>Pseudomonadota</taxon>
        <taxon>Alphaproteobacteria</taxon>
        <taxon>Acetobacterales</taxon>
        <taxon>Roseomonadaceae</taxon>
        <taxon>Roseomonas</taxon>
    </lineage>
</organism>
<comment type="catalytic activity">
    <reaction evidence="10">
        <text>4 porphobilinogen + H2O = hydroxymethylbilane + 4 NH4(+)</text>
        <dbReference type="Rhea" id="RHEA:13185"/>
        <dbReference type="ChEBI" id="CHEBI:15377"/>
        <dbReference type="ChEBI" id="CHEBI:28938"/>
        <dbReference type="ChEBI" id="CHEBI:57845"/>
        <dbReference type="ChEBI" id="CHEBI:58126"/>
        <dbReference type="EC" id="2.5.1.61"/>
    </reaction>
</comment>
<dbReference type="EC" id="2.5.1.61" evidence="4"/>
<evidence type="ECO:0000256" key="2">
    <source>
        <dbReference type="ARBA" id="ARBA00004735"/>
    </source>
</evidence>
<evidence type="ECO:0000313" key="13">
    <source>
        <dbReference type="Proteomes" id="UP001139516"/>
    </source>
</evidence>
<protein>
    <recommendedName>
        <fullName evidence="5">Porphobilinogen deaminase</fullName>
        <ecNumber evidence="4">2.5.1.61</ecNumber>
    </recommendedName>
    <alternativeName>
        <fullName evidence="9">Hydroxymethylbilane synthase</fullName>
    </alternativeName>
    <alternativeName>
        <fullName evidence="8">Pre-uroporphyrinogen synthase</fullName>
    </alternativeName>
</protein>
<dbReference type="PANTHER" id="PTHR11557:SF0">
    <property type="entry name" value="PORPHOBILINOGEN DEAMINASE"/>
    <property type="match status" value="1"/>
</dbReference>
<dbReference type="GO" id="GO:0006783">
    <property type="term" value="P:heme biosynthetic process"/>
    <property type="evidence" value="ECO:0007669"/>
    <property type="project" value="TreeGrafter"/>
</dbReference>
<evidence type="ECO:0000313" key="12">
    <source>
        <dbReference type="EMBL" id="MCK8785161.1"/>
    </source>
</evidence>
<evidence type="ECO:0000259" key="11">
    <source>
        <dbReference type="Pfam" id="PF01379"/>
    </source>
</evidence>
<feature type="domain" description="Porphobilinogen deaminase N-terminal" evidence="11">
    <location>
        <begin position="63"/>
        <end position="233"/>
    </location>
</feature>
<evidence type="ECO:0000256" key="9">
    <source>
        <dbReference type="ARBA" id="ARBA00033064"/>
    </source>
</evidence>
<sequence>MSATLARTAAPARSAVPAPVVPLRIGVAGPEAASPLLAAFGAGLPCRVIVHAPTGAPADAAGALHDALRAERIDCAVLGIDGLPLPAGLALAAVPRRAETRAALVLAPSCRPERRARPLPSLPAGARVAVRSARQRAQLASWRPDLRFGLVGGGDAERLARLRGGDFAAALVGPAGLRHPDLAGPPLLDPSVLDPSVLDLPVLDLPVLDLPELLPEAGAGLSLIAVRAGDAATRALLRRLDDAGAHAAALAEAALRERLGPALAGCLGARAGLLPDGGLRLEAVLALPSGGCLRRAVQGDVAEAARLGAALAARLLDGGARD</sequence>
<dbReference type="InterPro" id="IPR022417">
    <property type="entry name" value="Porphobilin_deaminase_N"/>
</dbReference>
<gene>
    <name evidence="12" type="ORF">M0638_12280</name>
</gene>
<dbReference type="GO" id="GO:0005737">
    <property type="term" value="C:cytoplasm"/>
    <property type="evidence" value="ECO:0007669"/>
    <property type="project" value="TreeGrafter"/>
</dbReference>
<dbReference type="RefSeq" id="WP_248667282.1">
    <property type="nucleotide sequence ID" value="NZ_JALPRX010000050.1"/>
</dbReference>
<comment type="pathway">
    <text evidence="2">Porphyrin-containing compound metabolism; protoporphyrin-IX biosynthesis; coproporphyrinogen-III from 5-aminolevulinate: step 2/4.</text>
</comment>
<keyword evidence="6" id="KW-0808">Transferase</keyword>
<dbReference type="EMBL" id="JALPRX010000050">
    <property type="protein sequence ID" value="MCK8785161.1"/>
    <property type="molecule type" value="Genomic_DNA"/>
</dbReference>
<dbReference type="SUPFAM" id="SSF53850">
    <property type="entry name" value="Periplasmic binding protein-like II"/>
    <property type="match status" value="1"/>
</dbReference>
<evidence type="ECO:0000256" key="5">
    <source>
        <dbReference type="ARBA" id="ARBA00016519"/>
    </source>
</evidence>
<dbReference type="AlphaFoldDB" id="A0A9X1YFA8"/>
<dbReference type="Proteomes" id="UP001139516">
    <property type="component" value="Unassembled WGS sequence"/>
</dbReference>
<dbReference type="GO" id="GO:0004418">
    <property type="term" value="F:hydroxymethylbilane synthase activity"/>
    <property type="evidence" value="ECO:0007669"/>
    <property type="project" value="UniProtKB-EC"/>
</dbReference>
<comment type="similarity">
    <text evidence="3">Belongs to the HMBS family.</text>
</comment>
<keyword evidence="7" id="KW-0627">Porphyrin biosynthesis</keyword>
<accession>A0A9X1YFA8</accession>
<evidence type="ECO:0000256" key="10">
    <source>
        <dbReference type="ARBA" id="ARBA00048169"/>
    </source>
</evidence>
<evidence type="ECO:0000256" key="6">
    <source>
        <dbReference type="ARBA" id="ARBA00022679"/>
    </source>
</evidence>
<reference evidence="12" key="1">
    <citation type="submission" date="2022-04" db="EMBL/GenBank/DDBJ databases">
        <title>Roseomonas acroporae sp. nov., isolated from coral Acropora digitifera.</title>
        <authorList>
            <person name="Sun H."/>
        </authorList>
    </citation>
    <scope>NUCLEOTIDE SEQUENCE</scope>
    <source>
        <strain evidence="12">NAR14</strain>
    </source>
</reference>
<evidence type="ECO:0000256" key="8">
    <source>
        <dbReference type="ARBA" id="ARBA00030685"/>
    </source>
</evidence>
<comment type="caution">
    <text evidence="12">The sequence shown here is derived from an EMBL/GenBank/DDBJ whole genome shotgun (WGS) entry which is preliminary data.</text>
</comment>
<comment type="function">
    <text evidence="1">Tetrapolymerization of the monopyrrole PBG into the hydroxymethylbilane pre-uroporphyrinogen in several discrete steps.</text>
</comment>
<proteinExistence type="inferred from homology"/>
<evidence type="ECO:0000256" key="3">
    <source>
        <dbReference type="ARBA" id="ARBA00005638"/>
    </source>
</evidence>
<dbReference type="InterPro" id="IPR000860">
    <property type="entry name" value="HemC"/>
</dbReference>
<keyword evidence="13" id="KW-1185">Reference proteome</keyword>
<dbReference type="Gene3D" id="3.40.190.10">
    <property type="entry name" value="Periplasmic binding protein-like II"/>
    <property type="match status" value="2"/>
</dbReference>
<evidence type="ECO:0000256" key="7">
    <source>
        <dbReference type="ARBA" id="ARBA00023244"/>
    </source>
</evidence>
<dbReference type="Pfam" id="PF01379">
    <property type="entry name" value="Porphobil_deam"/>
    <property type="match status" value="1"/>
</dbReference>
<dbReference type="PANTHER" id="PTHR11557">
    <property type="entry name" value="PORPHOBILINOGEN DEAMINASE"/>
    <property type="match status" value="1"/>
</dbReference>